<dbReference type="Pfam" id="PF02518">
    <property type="entry name" value="HATPase_c"/>
    <property type="match status" value="1"/>
</dbReference>
<dbReference type="InterPro" id="IPR036890">
    <property type="entry name" value="HATPase_C_sf"/>
</dbReference>
<comment type="caution">
    <text evidence="2">The sequence shown here is derived from an EMBL/GenBank/DDBJ whole genome shotgun (WGS) entry which is preliminary data.</text>
</comment>
<evidence type="ECO:0000259" key="1">
    <source>
        <dbReference type="SMART" id="SM00387"/>
    </source>
</evidence>
<dbReference type="Gene3D" id="3.30.565.10">
    <property type="entry name" value="Histidine kinase-like ATPase, C-terminal domain"/>
    <property type="match status" value="1"/>
</dbReference>
<accession>X0TVM7</accession>
<evidence type="ECO:0000313" key="2">
    <source>
        <dbReference type="EMBL" id="GAF91241.1"/>
    </source>
</evidence>
<dbReference type="AlphaFoldDB" id="X0TVM7"/>
<organism evidence="2">
    <name type="scientific">marine sediment metagenome</name>
    <dbReference type="NCBI Taxonomy" id="412755"/>
    <lineage>
        <taxon>unclassified sequences</taxon>
        <taxon>metagenomes</taxon>
        <taxon>ecological metagenomes</taxon>
    </lineage>
</organism>
<dbReference type="InterPro" id="IPR051315">
    <property type="entry name" value="Bact_Chemotaxis_CheA"/>
</dbReference>
<sequence>AVKIDDHAIRFQGEYAPMLRSVFMHLISNSIDHAFSAHTDRTYTVTMDISIEHNNIIFNYSDNGSGLDMVSLREKGINNGFLATNTQLTESQEIANQLLKSGISTAHTITDVSGRGVGMNAVDSYVKELGGDIKVILIEKSLEFCPFFFQITLPDYIAINLAS</sequence>
<dbReference type="SMART" id="SM00387">
    <property type="entry name" value="HATPase_c"/>
    <property type="match status" value="1"/>
</dbReference>
<dbReference type="PANTHER" id="PTHR43395">
    <property type="entry name" value="SENSOR HISTIDINE KINASE CHEA"/>
    <property type="match status" value="1"/>
</dbReference>
<feature type="domain" description="Histidine kinase/HSP90-like ATPase" evidence="1">
    <location>
        <begin position="14"/>
        <end position="157"/>
    </location>
</feature>
<gene>
    <name evidence="2" type="ORF">S01H1_22717</name>
</gene>
<feature type="non-terminal residue" evidence="2">
    <location>
        <position position="1"/>
    </location>
</feature>
<reference evidence="2" key="1">
    <citation type="journal article" date="2014" name="Front. Microbiol.">
        <title>High frequency of phylogenetically diverse reductive dehalogenase-homologous genes in deep subseafloor sedimentary metagenomes.</title>
        <authorList>
            <person name="Kawai M."/>
            <person name="Futagami T."/>
            <person name="Toyoda A."/>
            <person name="Takaki Y."/>
            <person name="Nishi S."/>
            <person name="Hori S."/>
            <person name="Arai W."/>
            <person name="Tsubouchi T."/>
            <person name="Morono Y."/>
            <person name="Uchiyama I."/>
            <person name="Ito T."/>
            <person name="Fujiyama A."/>
            <person name="Inagaki F."/>
            <person name="Takami H."/>
        </authorList>
    </citation>
    <scope>NUCLEOTIDE SEQUENCE</scope>
    <source>
        <strain evidence="2">Expedition CK06-06</strain>
    </source>
</reference>
<name>X0TVM7_9ZZZZ</name>
<dbReference type="PANTHER" id="PTHR43395:SF10">
    <property type="entry name" value="CHEMOTAXIS PROTEIN CHEA"/>
    <property type="match status" value="1"/>
</dbReference>
<dbReference type="InterPro" id="IPR003594">
    <property type="entry name" value="HATPase_dom"/>
</dbReference>
<protein>
    <recommendedName>
        <fullName evidence="1">Histidine kinase/HSP90-like ATPase domain-containing protein</fullName>
    </recommendedName>
</protein>
<dbReference type="EMBL" id="BARS01012889">
    <property type="protein sequence ID" value="GAF91241.1"/>
    <property type="molecule type" value="Genomic_DNA"/>
</dbReference>
<proteinExistence type="predicted"/>
<dbReference type="SUPFAM" id="SSF55874">
    <property type="entry name" value="ATPase domain of HSP90 chaperone/DNA topoisomerase II/histidine kinase"/>
    <property type="match status" value="1"/>
</dbReference>